<accession>A0A9W8HB55</accession>
<evidence type="ECO:0000313" key="2">
    <source>
        <dbReference type="Proteomes" id="UP001140217"/>
    </source>
</evidence>
<dbReference type="AlphaFoldDB" id="A0A9W8HB55"/>
<keyword evidence="2" id="KW-1185">Reference proteome</keyword>
<name>A0A9W8HB55_9FUNG</name>
<protein>
    <submittedName>
        <fullName evidence="1">Uncharacterized protein</fullName>
    </submittedName>
</protein>
<comment type="caution">
    <text evidence="1">The sequence shown here is derived from an EMBL/GenBank/DDBJ whole genome shotgun (WGS) entry which is preliminary data.</text>
</comment>
<evidence type="ECO:0000313" key="1">
    <source>
        <dbReference type="EMBL" id="KAJ2778938.1"/>
    </source>
</evidence>
<proteinExistence type="predicted"/>
<reference evidence="1" key="1">
    <citation type="submission" date="2022-07" db="EMBL/GenBank/DDBJ databases">
        <title>Phylogenomic reconstructions and comparative analyses of Kickxellomycotina fungi.</title>
        <authorList>
            <person name="Reynolds N.K."/>
            <person name="Stajich J.E."/>
            <person name="Barry K."/>
            <person name="Grigoriev I.V."/>
            <person name="Crous P."/>
            <person name="Smith M.E."/>
        </authorList>
    </citation>
    <scope>NUCLEOTIDE SEQUENCE</scope>
    <source>
        <strain evidence="1">NBRC 105414</strain>
    </source>
</reference>
<gene>
    <name evidence="1" type="ORF">H4R18_004300</name>
</gene>
<dbReference type="EMBL" id="JANBUL010000202">
    <property type="protein sequence ID" value="KAJ2778938.1"/>
    <property type="molecule type" value="Genomic_DNA"/>
</dbReference>
<sequence>MSDYVVVTIAGNMGDVEYIENTRYIGAFRSIATTVKVKMQGNMRDPSFEQICAVVAKTGDYTLSGTRSNPLLSLKGRTPVEARMAIFRSGGWLFSRKIDAVDDELPPKKPRTRYRERKVFVRLP</sequence>
<organism evidence="1 2">
    <name type="scientific">Coemansia javaensis</name>
    <dbReference type="NCBI Taxonomy" id="2761396"/>
    <lineage>
        <taxon>Eukaryota</taxon>
        <taxon>Fungi</taxon>
        <taxon>Fungi incertae sedis</taxon>
        <taxon>Zoopagomycota</taxon>
        <taxon>Kickxellomycotina</taxon>
        <taxon>Kickxellomycetes</taxon>
        <taxon>Kickxellales</taxon>
        <taxon>Kickxellaceae</taxon>
        <taxon>Coemansia</taxon>
    </lineage>
</organism>
<dbReference type="Proteomes" id="UP001140217">
    <property type="component" value="Unassembled WGS sequence"/>
</dbReference>